<keyword evidence="2" id="KW-0238">DNA-binding</keyword>
<dbReference type="OMA" id="AKEDGWS"/>
<dbReference type="SMART" id="SM00712">
    <property type="entry name" value="PUR"/>
    <property type="match status" value="3"/>
</dbReference>
<dbReference type="GO" id="GO:0006357">
    <property type="term" value="P:regulation of transcription by RNA polymerase II"/>
    <property type="evidence" value="ECO:0000318"/>
    <property type="project" value="GO_Central"/>
</dbReference>
<gene>
    <name evidence="3" type="ORF">AMTR_s00119p00049510</name>
</gene>
<dbReference type="Proteomes" id="UP000017836">
    <property type="component" value="Unassembled WGS sequence"/>
</dbReference>
<name>W1NNG7_AMBTC</name>
<dbReference type="Gramene" id="ERM97203">
    <property type="protein sequence ID" value="ERM97203"/>
    <property type="gene ID" value="AMTR_s00119p00049510"/>
</dbReference>
<dbReference type="FunFam" id="3.10.450.700:FF:000003">
    <property type="entry name" value="transcription factor Pur-alpha 1"/>
    <property type="match status" value="1"/>
</dbReference>
<dbReference type="GO" id="GO:0000977">
    <property type="term" value="F:RNA polymerase II transcription regulatory region sequence-specific DNA binding"/>
    <property type="evidence" value="ECO:0000318"/>
    <property type="project" value="GO_Central"/>
</dbReference>
<dbReference type="Gene3D" id="3.10.450.700">
    <property type="match status" value="3"/>
</dbReference>
<dbReference type="HOGENOM" id="CLU_057873_0_1_1"/>
<dbReference type="InterPro" id="IPR006628">
    <property type="entry name" value="PUR-bd_fam"/>
</dbReference>
<sequence>MAMEGSGGNDVELVCKTLQVEHKLFYFDLKENPRGTYLKISEKTSATRSTIIIPVDGVPWFLDLFNYYVNDRDASSKELQLKTKVFYFDIGENKRGRFLKVSEASGNRNRSTIIVPAGPANDEGWAAFRNILGEINEAARLYILPNQQSSEPSERLAGLSDDVGAGFISGHSAEPVAATELNVERSVELPQSEEMGNMGISKVIRVDQKRFFFDLGSNNRGHFLRISEVAGADRSSIILPLSGLKPFHEMVSHFVEVTKDRLEAMGGANVRTVEPPQR</sequence>
<comment type="similarity">
    <text evidence="1">Belongs to the PUR DNA-binding protein family.</text>
</comment>
<dbReference type="EMBL" id="KI396540">
    <property type="protein sequence ID" value="ERM97203.1"/>
    <property type="molecule type" value="Genomic_DNA"/>
</dbReference>
<dbReference type="FunFam" id="3.10.450.700:FF:000002">
    <property type="entry name" value="Transcription factor Pur-alpha 1"/>
    <property type="match status" value="2"/>
</dbReference>
<dbReference type="GO" id="GO:0032422">
    <property type="term" value="F:purine-rich negative regulatory element binding"/>
    <property type="evidence" value="ECO:0000318"/>
    <property type="project" value="GO_Central"/>
</dbReference>
<dbReference type="OrthoDB" id="523901at2759"/>
<evidence type="ECO:0008006" key="5">
    <source>
        <dbReference type="Google" id="ProtNLM"/>
    </source>
</evidence>
<evidence type="ECO:0000256" key="1">
    <source>
        <dbReference type="ARBA" id="ARBA00009251"/>
    </source>
</evidence>
<dbReference type="Pfam" id="PF04845">
    <property type="entry name" value="PurA"/>
    <property type="match status" value="3"/>
</dbReference>
<dbReference type="eggNOG" id="KOG3074">
    <property type="taxonomic scope" value="Eukaryota"/>
</dbReference>
<reference evidence="4" key="1">
    <citation type="journal article" date="2013" name="Science">
        <title>The Amborella genome and the evolution of flowering plants.</title>
        <authorList>
            <consortium name="Amborella Genome Project"/>
        </authorList>
    </citation>
    <scope>NUCLEOTIDE SEQUENCE [LARGE SCALE GENOMIC DNA]</scope>
</reference>
<dbReference type="STRING" id="13333.W1NNG7"/>
<dbReference type="AlphaFoldDB" id="W1NNG7"/>
<protein>
    <recommendedName>
        <fullName evidence="5">Transcription factor Pur-alpha 1</fullName>
    </recommendedName>
</protein>
<dbReference type="GO" id="GO:0000981">
    <property type="term" value="F:DNA-binding transcription factor activity, RNA polymerase II-specific"/>
    <property type="evidence" value="ECO:0000318"/>
    <property type="project" value="GO_Central"/>
</dbReference>
<dbReference type="PANTHER" id="PTHR12611:SF0">
    <property type="entry name" value="PURINE-RICH BINDING PROTEIN-ALPHA, ISOFORM B"/>
    <property type="match status" value="1"/>
</dbReference>
<keyword evidence="4" id="KW-1185">Reference proteome</keyword>
<accession>W1NNG7</accession>
<dbReference type="GO" id="GO:0005634">
    <property type="term" value="C:nucleus"/>
    <property type="evidence" value="ECO:0000318"/>
    <property type="project" value="GO_Central"/>
</dbReference>
<dbReference type="GO" id="GO:0003729">
    <property type="term" value="F:mRNA binding"/>
    <property type="evidence" value="ECO:0007669"/>
    <property type="project" value="EnsemblPlants"/>
</dbReference>
<evidence type="ECO:0000313" key="4">
    <source>
        <dbReference type="Proteomes" id="UP000017836"/>
    </source>
</evidence>
<proteinExistence type="inferred from homology"/>
<dbReference type="PANTHER" id="PTHR12611">
    <property type="entry name" value="PUR-TRANSCRIPTIONAL ACTIVATOR"/>
    <property type="match status" value="1"/>
</dbReference>
<organism evidence="3 4">
    <name type="scientific">Amborella trichopoda</name>
    <dbReference type="NCBI Taxonomy" id="13333"/>
    <lineage>
        <taxon>Eukaryota</taxon>
        <taxon>Viridiplantae</taxon>
        <taxon>Streptophyta</taxon>
        <taxon>Embryophyta</taxon>
        <taxon>Tracheophyta</taxon>
        <taxon>Spermatophyta</taxon>
        <taxon>Magnoliopsida</taxon>
        <taxon>Amborellales</taxon>
        <taxon>Amborellaceae</taxon>
        <taxon>Amborella</taxon>
    </lineage>
</organism>
<evidence type="ECO:0000256" key="2">
    <source>
        <dbReference type="ARBA" id="ARBA00023125"/>
    </source>
</evidence>
<evidence type="ECO:0000313" key="3">
    <source>
        <dbReference type="EMBL" id="ERM97203.1"/>
    </source>
</evidence>